<comment type="subcellular location">
    <subcellularLocation>
        <location evidence="1">Endomembrane system</location>
        <topology evidence="1">Multi-pass membrane protein</topology>
    </subcellularLocation>
    <subcellularLocation>
        <location evidence="2">Endoplasmic reticulum membrane</location>
    </subcellularLocation>
</comment>
<dbReference type="EMBL" id="JALNMH010000015">
    <property type="protein sequence ID" value="MCK7595285.1"/>
    <property type="molecule type" value="Genomic_DNA"/>
</dbReference>
<dbReference type="Proteomes" id="UP001431449">
    <property type="component" value="Unassembled WGS sequence"/>
</dbReference>
<dbReference type="PANTHER" id="PTHR13416:SF2">
    <property type="entry name" value="TRANSMEMBRANE PROTEIN 43"/>
    <property type="match status" value="1"/>
</dbReference>
<feature type="transmembrane region" description="Helical" evidence="7">
    <location>
        <begin position="349"/>
        <end position="367"/>
    </location>
</feature>
<name>A0ABT0GLA9_9GAMM</name>
<evidence type="ECO:0000313" key="9">
    <source>
        <dbReference type="Proteomes" id="UP001431449"/>
    </source>
</evidence>
<keyword evidence="5 7" id="KW-1133">Transmembrane helix</keyword>
<feature type="transmembrane region" description="Helical" evidence="7">
    <location>
        <begin position="284"/>
        <end position="309"/>
    </location>
</feature>
<feature type="transmembrane region" description="Helical" evidence="7">
    <location>
        <begin position="321"/>
        <end position="343"/>
    </location>
</feature>
<accession>A0ABT0GLA9</accession>
<keyword evidence="6 7" id="KW-0472">Membrane</keyword>
<dbReference type="Pfam" id="PF07787">
    <property type="entry name" value="TMEM43"/>
    <property type="match status" value="1"/>
</dbReference>
<keyword evidence="3 7" id="KW-0812">Transmembrane</keyword>
<evidence type="ECO:0000256" key="6">
    <source>
        <dbReference type="ARBA" id="ARBA00023136"/>
    </source>
</evidence>
<evidence type="ECO:0000256" key="2">
    <source>
        <dbReference type="ARBA" id="ARBA00004586"/>
    </source>
</evidence>
<proteinExistence type="predicted"/>
<protein>
    <submittedName>
        <fullName evidence="8">TMEM43 family protein</fullName>
    </submittedName>
</protein>
<dbReference type="PANTHER" id="PTHR13416">
    <property type="match status" value="1"/>
</dbReference>
<organism evidence="8 9">
    <name type="scientific">Pseudomarimonas salicorniae</name>
    <dbReference type="NCBI Taxonomy" id="2933270"/>
    <lineage>
        <taxon>Bacteria</taxon>
        <taxon>Pseudomonadati</taxon>
        <taxon>Pseudomonadota</taxon>
        <taxon>Gammaproteobacteria</taxon>
        <taxon>Lysobacterales</taxon>
        <taxon>Lysobacteraceae</taxon>
        <taxon>Pseudomarimonas</taxon>
    </lineage>
</organism>
<sequence length="390" mass="42552">MPVERVQREGWFSRLAKAVAGILFGLLMIGGAGVLQFWNEGRTLRQQQMLEAGREEVVSVPAASVTEYGGRLVHVSDELAAEGQRLDPDFNQVAEGLGLRRKVEMYQWRERKERREETSVGGSKTTRTIYHYERDWDDDLIDSADFAEPEGHRNPTSMPFPSREWRAESVSLGAVPLTPEVVAEVDGWRPMAVQPERLPANLAATFGVDDGALSTVQGAPEVGDVRIRFFRLPEGPLSVVARAGSGGLEGDPREQGTLLLVERGTHSADALFDMAESRNAGIGWLIRMAGFVLMWVGFTLVLAPLAVFADIIPAFGQITRWISALIGGVLAALISFVAIASGWLYHRPWLLGLMLIAIAAGLGWLLMRGRKAQPAAPRSVPPPPPPPPPA</sequence>
<comment type="caution">
    <text evidence="8">The sequence shown here is derived from an EMBL/GenBank/DDBJ whole genome shotgun (WGS) entry which is preliminary data.</text>
</comment>
<evidence type="ECO:0000313" key="8">
    <source>
        <dbReference type="EMBL" id="MCK7595285.1"/>
    </source>
</evidence>
<gene>
    <name evidence="8" type="ORF">M0G41_16620</name>
</gene>
<evidence type="ECO:0000256" key="1">
    <source>
        <dbReference type="ARBA" id="ARBA00004127"/>
    </source>
</evidence>
<dbReference type="InterPro" id="IPR012430">
    <property type="entry name" value="TMEM43_fam"/>
</dbReference>
<keyword evidence="9" id="KW-1185">Reference proteome</keyword>
<evidence type="ECO:0000256" key="3">
    <source>
        <dbReference type="ARBA" id="ARBA00022692"/>
    </source>
</evidence>
<evidence type="ECO:0000256" key="5">
    <source>
        <dbReference type="ARBA" id="ARBA00022989"/>
    </source>
</evidence>
<keyword evidence="4" id="KW-0256">Endoplasmic reticulum</keyword>
<evidence type="ECO:0000256" key="4">
    <source>
        <dbReference type="ARBA" id="ARBA00022824"/>
    </source>
</evidence>
<evidence type="ECO:0000256" key="7">
    <source>
        <dbReference type="SAM" id="Phobius"/>
    </source>
</evidence>
<dbReference type="RefSeq" id="WP_248211124.1">
    <property type="nucleotide sequence ID" value="NZ_JALNMH010000015.1"/>
</dbReference>
<feature type="transmembrane region" description="Helical" evidence="7">
    <location>
        <begin position="15"/>
        <end position="38"/>
    </location>
</feature>
<reference evidence="8" key="1">
    <citation type="submission" date="2022-04" db="EMBL/GenBank/DDBJ databases">
        <title>Lysobacter sp. CAU 1642 isolated from sea sand.</title>
        <authorList>
            <person name="Kim W."/>
        </authorList>
    </citation>
    <scope>NUCLEOTIDE SEQUENCE</scope>
    <source>
        <strain evidence="8">CAU 1642</strain>
    </source>
</reference>